<keyword evidence="1" id="KW-0175">Coiled coil</keyword>
<dbReference type="AlphaFoldDB" id="A0A2T4VXI3"/>
<feature type="compositionally biased region" description="Low complexity" evidence="2">
    <location>
        <begin position="77"/>
        <end position="96"/>
    </location>
</feature>
<reference evidence="4" key="1">
    <citation type="submission" date="2018-02" db="EMBL/GenBank/DDBJ databases">
        <title>Genome sequence of Candidatus Liberibacter europaeus.</title>
        <authorList>
            <person name="Frampton R.A."/>
            <person name="Thompson S.M."/>
            <person name="David C."/>
            <person name="Addison S.M."/>
            <person name="Smith G.R."/>
        </authorList>
    </citation>
    <scope>NUCLEOTIDE SEQUENCE [LARGE SCALE GENOMIC DNA]</scope>
</reference>
<organism evidence="3 4">
    <name type="scientific">Candidatus Liberibacter europaeus</name>
    <dbReference type="NCBI Taxonomy" id="744859"/>
    <lineage>
        <taxon>Bacteria</taxon>
        <taxon>Pseudomonadati</taxon>
        <taxon>Pseudomonadota</taxon>
        <taxon>Alphaproteobacteria</taxon>
        <taxon>Hyphomicrobiales</taxon>
        <taxon>Rhizobiaceae</taxon>
        <taxon>Liberibacter</taxon>
    </lineage>
</organism>
<feature type="region of interest" description="Disordered" evidence="2">
    <location>
        <begin position="31"/>
        <end position="97"/>
    </location>
</feature>
<gene>
    <name evidence="3" type="ORF">C4617_03575</name>
</gene>
<evidence type="ECO:0000313" key="4">
    <source>
        <dbReference type="Proteomes" id="UP000240811"/>
    </source>
</evidence>
<accession>A0A2T4VXI3</accession>
<name>A0A2T4VXI3_9HYPH</name>
<evidence type="ECO:0000256" key="1">
    <source>
        <dbReference type="SAM" id="Coils"/>
    </source>
</evidence>
<comment type="caution">
    <text evidence="3">The sequence shown here is derived from an EMBL/GenBank/DDBJ whole genome shotgun (WGS) entry which is preliminary data.</text>
</comment>
<feature type="compositionally biased region" description="Polar residues" evidence="2">
    <location>
        <begin position="37"/>
        <end position="55"/>
    </location>
</feature>
<dbReference type="Proteomes" id="UP000240811">
    <property type="component" value="Unassembled WGS sequence"/>
</dbReference>
<feature type="coiled-coil region" evidence="1">
    <location>
        <begin position="131"/>
        <end position="158"/>
    </location>
</feature>
<evidence type="ECO:0000313" key="3">
    <source>
        <dbReference type="EMBL" id="PTL86485.1"/>
    </source>
</evidence>
<proteinExistence type="predicted"/>
<dbReference type="EMBL" id="PSQJ01000003">
    <property type="protein sequence ID" value="PTL86485.1"/>
    <property type="molecule type" value="Genomic_DNA"/>
</dbReference>
<sequence>MSIKKISTFSIITTSLLNGCNLSESKKHQELIKKYKQNQQTSETTVPPNDSNANNLVVGKEPTSDNPIAVPSVNQTSEDSSNQNESIISENRNSSNPVDIIENRNEVYRQLDEVIYMIYKLQLEIDKGNKNSENMEQIQKLRAQYDVLDQKRIQANQDLYDLNNNPNSSADKRFDFILSSTQEIEEAANFFRRDDDLKKNKTALEEMYKKEDSQWKNKYDNFLKEYEKTGEKYKNITLDEKRYIIQKSDEIRERL</sequence>
<evidence type="ECO:0000256" key="2">
    <source>
        <dbReference type="SAM" id="MobiDB-lite"/>
    </source>
</evidence>
<protein>
    <submittedName>
        <fullName evidence="3">Uncharacterized protein</fullName>
    </submittedName>
</protein>